<keyword evidence="1" id="KW-0472">Membrane</keyword>
<keyword evidence="3" id="KW-1185">Reference proteome</keyword>
<evidence type="ECO:0000313" key="3">
    <source>
        <dbReference type="Proteomes" id="UP000638560"/>
    </source>
</evidence>
<dbReference type="Proteomes" id="UP000638560">
    <property type="component" value="Unassembled WGS sequence"/>
</dbReference>
<comment type="caution">
    <text evidence="2">The sequence shown here is derived from an EMBL/GenBank/DDBJ whole genome shotgun (WGS) entry which is preliminary data.</text>
</comment>
<name>A0ABS0H8D8_9ACTN</name>
<feature type="transmembrane region" description="Helical" evidence="1">
    <location>
        <begin position="53"/>
        <end position="71"/>
    </location>
</feature>
<feature type="transmembrane region" description="Helical" evidence="1">
    <location>
        <begin position="159"/>
        <end position="180"/>
    </location>
</feature>
<evidence type="ECO:0000256" key="1">
    <source>
        <dbReference type="SAM" id="Phobius"/>
    </source>
</evidence>
<organism evidence="2 3">
    <name type="scientific">Plantactinospora alkalitolerans</name>
    <dbReference type="NCBI Taxonomy" id="2789879"/>
    <lineage>
        <taxon>Bacteria</taxon>
        <taxon>Bacillati</taxon>
        <taxon>Actinomycetota</taxon>
        <taxon>Actinomycetes</taxon>
        <taxon>Micromonosporales</taxon>
        <taxon>Micromonosporaceae</taxon>
        <taxon>Plantactinospora</taxon>
    </lineage>
</organism>
<proteinExistence type="predicted"/>
<feature type="transmembrane region" description="Helical" evidence="1">
    <location>
        <begin position="21"/>
        <end position="41"/>
    </location>
</feature>
<dbReference type="EMBL" id="JADPUN010000377">
    <property type="protein sequence ID" value="MBF9134747.1"/>
    <property type="molecule type" value="Genomic_DNA"/>
</dbReference>
<accession>A0ABS0H8D8</accession>
<gene>
    <name evidence="2" type="ORF">I0C86_38330</name>
</gene>
<dbReference type="RefSeq" id="WP_196206216.1">
    <property type="nucleotide sequence ID" value="NZ_JADPUN010000377.1"/>
</dbReference>
<keyword evidence="1" id="KW-1133">Transmembrane helix</keyword>
<sequence length="373" mass="39759">MPKPSTSESLERTTRQLLGGLRLAVLAIAATVLLLPLSFIRHLHVYQPLWPQLLAYGTLLAVVAAESVLIVRHRAWPVIRWAALAAVFGAALLSRAFLPAGATVSAADWIFGALGWTAAILLLGRSLWYLVAFLAIHETCTVVKVLVTGPATSDVLLNLAAGSLGTIGYPLASGMAALALRRVAVAADRASQQAEQARTANAIEAEVHAHRQRRFADLYESAGPLLQALAERTIDLEATDAQHRCAVEAARMRRLFAETDTAADPLVHELTQSADVAGRKGVVVDLETRGIWPEMPVPIRRALTEPIVKAMSTAISEARITVVGTPGVVSVNVVADCAPVDTADGGSAVRVNSLSEDRFTWVEAQWTTTSSPP</sequence>
<feature type="transmembrane region" description="Helical" evidence="1">
    <location>
        <begin position="78"/>
        <end position="98"/>
    </location>
</feature>
<evidence type="ECO:0000313" key="2">
    <source>
        <dbReference type="EMBL" id="MBF9134747.1"/>
    </source>
</evidence>
<protein>
    <submittedName>
        <fullName evidence="2">Uncharacterized protein</fullName>
    </submittedName>
</protein>
<keyword evidence="1" id="KW-0812">Transmembrane</keyword>
<reference evidence="2 3" key="1">
    <citation type="submission" date="2020-11" db="EMBL/GenBank/DDBJ databases">
        <title>A novel isolate from a Black sea contaminated sediment with potential to produce alkanes: Plantactinospora alkalitolerans sp. nov.</title>
        <authorList>
            <person name="Carro L."/>
            <person name="Veyisoglu A."/>
            <person name="Guven K."/>
            <person name="Schumann P."/>
            <person name="Klenk H.-P."/>
            <person name="Sahin N."/>
        </authorList>
    </citation>
    <scope>NUCLEOTIDE SEQUENCE [LARGE SCALE GENOMIC DNA]</scope>
    <source>
        <strain evidence="2 3">S1510</strain>
    </source>
</reference>